<dbReference type="InterPro" id="IPR018117">
    <property type="entry name" value="C5_DNA_meth_AS"/>
</dbReference>
<dbReference type="PRINTS" id="PR00105">
    <property type="entry name" value="C5METTRFRASE"/>
</dbReference>
<keyword evidence="9" id="KW-1185">Reference proteome</keyword>
<dbReference type="PANTHER" id="PTHR10629:SF52">
    <property type="entry name" value="DNA (CYTOSINE-5)-METHYLTRANSFERASE 1"/>
    <property type="match status" value="1"/>
</dbReference>
<feature type="active site" evidence="5">
    <location>
        <position position="71"/>
    </location>
</feature>
<evidence type="ECO:0000256" key="3">
    <source>
        <dbReference type="ARBA" id="ARBA00022691"/>
    </source>
</evidence>
<keyword evidence="3 5" id="KW-0949">S-adenosyl-L-methionine</keyword>
<keyword evidence="4" id="KW-0680">Restriction system</keyword>
<dbReference type="SUPFAM" id="SSF53335">
    <property type="entry name" value="S-adenosyl-L-methionine-dependent methyltransferases"/>
    <property type="match status" value="1"/>
</dbReference>
<dbReference type="Pfam" id="PF00145">
    <property type="entry name" value="DNA_methylase"/>
    <property type="match status" value="1"/>
</dbReference>
<sequence length="315" mass="35473">MKVVSLFSGCGGLDLGFIRSGHDIIWANDNDADAVQTYMTNIGEHIKLGDIREIDSETIPDSDIIIGGFPCQGFSIANLKRSKEDERNKLYLEFYRIIHDKQPKFFVAENVKGLLSLEKGKVVELIADDFRKAGYRVSYSLFNCADYGVPQIRKRVIFFGIREDIDINIMFPQPTHSEKPEITGLKPWVTMSQALSHIPEPSEKCDIPNHVFSEYKVFSNKNFTGHRQVDPDKPSPTILARGNGGGGVVVIHHPNNHRRLSVRETAVIQTFPDDFVFLGSKTSCYRQIGNAVPPLFAEKIARQFSNIELFNTVLT</sequence>
<dbReference type="Gene3D" id="3.40.50.150">
    <property type="entry name" value="Vaccinia Virus protein VP39"/>
    <property type="match status" value="1"/>
</dbReference>
<gene>
    <name evidence="8" type="ORF">J2Z20_003445</name>
</gene>
<dbReference type="RefSeq" id="WP_209853074.1">
    <property type="nucleotide sequence ID" value="NZ_CBCRVE010000009.1"/>
</dbReference>
<proteinExistence type="inferred from homology"/>
<dbReference type="NCBIfam" id="TIGR00675">
    <property type="entry name" value="dcm"/>
    <property type="match status" value="1"/>
</dbReference>
<evidence type="ECO:0000256" key="7">
    <source>
        <dbReference type="RuleBase" id="RU000417"/>
    </source>
</evidence>
<comment type="caution">
    <text evidence="8">The sequence shown here is derived from an EMBL/GenBank/DDBJ whole genome shotgun (WGS) entry which is preliminary data.</text>
</comment>
<accession>A0ABS4H7K4</accession>
<dbReference type="GO" id="GO:0003886">
    <property type="term" value="F:DNA (cytosine-5-)-methyltransferase activity"/>
    <property type="evidence" value="ECO:0007669"/>
    <property type="project" value="UniProtKB-EC"/>
</dbReference>
<comment type="catalytic activity">
    <reaction evidence="7">
        <text>a 2'-deoxycytidine in DNA + S-adenosyl-L-methionine = a 5-methyl-2'-deoxycytidine in DNA + S-adenosyl-L-homocysteine + H(+)</text>
        <dbReference type="Rhea" id="RHEA:13681"/>
        <dbReference type="Rhea" id="RHEA-COMP:11369"/>
        <dbReference type="Rhea" id="RHEA-COMP:11370"/>
        <dbReference type="ChEBI" id="CHEBI:15378"/>
        <dbReference type="ChEBI" id="CHEBI:57856"/>
        <dbReference type="ChEBI" id="CHEBI:59789"/>
        <dbReference type="ChEBI" id="CHEBI:85452"/>
        <dbReference type="ChEBI" id="CHEBI:85454"/>
        <dbReference type="EC" id="2.1.1.37"/>
    </reaction>
</comment>
<name>A0ABS4H7K4_9BACL</name>
<dbReference type="Proteomes" id="UP001519273">
    <property type="component" value="Unassembled WGS sequence"/>
</dbReference>
<dbReference type="PROSITE" id="PS51679">
    <property type="entry name" value="SAM_MT_C5"/>
    <property type="match status" value="1"/>
</dbReference>
<dbReference type="EMBL" id="JAGGKP010000016">
    <property type="protein sequence ID" value="MBP1938523.1"/>
    <property type="molecule type" value="Genomic_DNA"/>
</dbReference>
<comment type="similarity">
    <text evidence="5 6">Belongs to the class I-like SAM-binding methyltransferase superfamily. C5-methyltransferase family.</text>
</comment>
<evidence type="ECO:0000256" key="1">
    <source>
        <dbReference type="ARBA" id="ARBA00022603"/>
    </source>
</evidence>
<dbReference type="PANTHER" id="PTHR10629">
    <property type="entry name" value="CYTOSINE-SPECIFIC METHYLTRANSFERASE"/>
    <property type="match status" value="1"/>
</dbReference>
<evidence type="ECO:0000256" key="2">
    <source>
        <dbReference type="ARBA" id="ARBA00022679"/>
    </source>
</evidence>
<dbReference type="EC" id="2.1.1.37" evidence="7"/>
<dbReference type="Gene3D" id="3.90.120.10">
    <property type="entry name" value="DNA Methylase, subunit A, domain 2"/>
    <property type="match status" value="1"/>
</dbReference>
<organism evidence="8 9">
    <name type="scientific">Paenibacillus sediminis</name>
    <dbReference type="NCBI Taxonomy" id="664909"/>
    <lineage>
        <taxon>Bacteria</taxon>
        <taxon>Bacillati</taxon>
        <taxon>Bacillota</taxon>
        <taxon>Bacilli</taxon>
        <taxon>Bacillales</taxon>
        <taxon>Paenibacillaceae</taxon>
        <taxon>Paenibacillus</taxon>
    </lineage>
</organism>
<dbReference type="InterPro" id="IPR001525">
    <property type="entry name" value="C5_MeTfrase"/>
</dbReference>
<evidence type="ECO:0000313" key="9">
    <source>
        <dbReference type="Proteomes" id="UP001519273"/>
    </source>
</evidence>
<protein>
    <recommendedName>
        <fullName evidence="7">Cytosine-specific methyltransferase</fullName>
        <ecNumber evidence="7">2.1.1.37</ecNumber>
    </recommendedName>
</protein>
<keyword evidence="2 5" id="KW-0808">Transferase</keyword>
<evidence type="ECO:0000256" key="4">
    <source>
        <dbReference type="ARBA" id="ARBA00022747"/>
    </source>
</evidence>
<dbReference type="GO" id="GO:0032259">
    <property type="term" value="P:methylation"/>
    <property type="evidence" value="ECO:0007669"/>
    <property type="project" value="UniProtKB-KW"/>
</dbReference>
<dbReference type="PROSITE" id="PS00094">
    <property type="entry name" value="C5_MTASE_1"/>
    <property type="match status" value="1"/>
</dbReference>
<dbReference type="CDD" id="cd00315">
    <property type="entry name" value="Cyt_C5_DNA_methylase"/>
    <property type="match status" value="1"/>
</dbReference>
<dbReference type="InterPro" id="IPR050390">
    <property type="entry name" value="C5-Methyltransferase"/>
</dbReference>
<dbReference type="InterPro" id="IPR029063">
    <property type="entry name" value="SAM-dependent_MTases_sf"/>
</dbReference>
<reference evidence="8 9" key="1">
    <citation type="submission" date="2021-03" db="EMBL/GenBank/DDBJ databases">
        <title>Genomic Encyclopedia of Type Strains, Phase IV (KMG-IV): sequencing the most valuable type-strain genomes for metagenomic binning, comparative biology and taxonomic classification.</title>
        <authorList>
            <person name="Goeker M."/>
        </authorList>
    </citation>
    <scope>NUCLEOTIDE SEQUENCE [LARGE SCALE GENOMIC DNA]</scope>
    <source>
        <strain evidence="8 9">DSM 23491</strain>
    </source>
</reference>
<evidence type="ECO:0000313" key="8">
    <source>
        <dbReference type="EMBL" id="MBP1938523.1"/>
    </source>
</evidence>
<evidence type="ECO:0000256" key="5">
    <source>
        <dbReference type="PROSITE-ProRule" id="PRU01016"/>
    </source>
</evidence>
<keyword evidence="1 5" id="KW-0489">Methyltransferase</keyword>
<evidence type="ECO:0000256" key="6">
    <source>
        <dbReference type="RuleBase" id="RU000416"/>
    </source>
</evidence>